<reference evidence="3 4" key="1">
    <citation type="submission" date="2016-10" db="EMBL/GenBank/DDBJ databases">
        <authorList>
            <person name="Varghese N."/>
            <person name="Submissions S."/>
        </authorList>
    </citation>
    <scope>NUCLEOTIDE SEQUENCE [LARGE SCALE GENOMIC DNA]</scope>
    <source>
        <strain evidence="3 4">WCC6</strain>
    </source>
</reference>
<sequence length="477" mass="51117">MNHSYRQWMARFILAGMLLTASLPAAQAARVSTLRGGVTPNRARVVMNLDAPLSYTARVTGNQLIIDLKGKAERTEMVRLRDPRIQKAYLEPQGRNSRLVVVFRKTVPVYKIFLLKNPQRLVVDFPRSGSTGGSTARPEAGKSQWLGKGLTYRESTVNLGAGRVKTYLLTLAPSSDFRLDFIPGYGKTIQRGTLSMIQKRSSAVALVNASYFDSDIWVVGNLKIQDKWLGMESTPRTGLVIPRTGAPSIQPGLSYSGTVTRPDGKTFAIGGVDRMRLANELILFNDGYDDTTDTNAYGTEVRLAGGVVREIRKGAGSMALTPGTTVLSGNGAAAAFLNGLRTGDPVKVTQTLGNAAADSAPSVGSAGPQLVRDGRVQVTSEEEEIADDIALGRAPRTGVGIKKDGTVLVVVADGRSDDSVGMTLTEFGRYFVQLGADRAMNFDGGGSSEMVVNGKIMNDPSDGTERPVRVALGVFRK</sequence>
<name>A0A1H2Y3F9_ACIFE</name>
<dbReference type="Pfam" id="PF09992">
    <property type="entry name" value="NAGPA"/>
    <property type="match status" value="1"/>
</dbReference>
<accession>A0A1H2Y3F9</accession>
<feature type="chain" id="PRO_5032680565" description="Phosphodiester glycosidase domain-containing protein" evidence="1">
    <location>
        <begin position="29"/>
        <end position="477"/>
    </location>
</feature>
<dbReference type="PANTHER" id="PTHR40446:SF2">
    <property type="entry name" value="N-ACETYLGLUCOSAMINE-1-PHOSPHODIESTER ALPHA-N-ACETYLGLUCOSAMINIDASE"/>
    <property type="match status" value="1"/>
</dbReference>
<feature type="domain" description="Phosphodiester glycosidase" evidence="2">
    <location>
        <begin position="298"/>
        <end position="475"/>
    </location>
</feature>
<dbReference type="EMBL" id="FNOP01000010">
    <property type="protein sequence ID" value="SDW99667.1"/>
    <property type="molecule type" value="Genomic_DNA"/>
</dbReference>
<evidence type="ECO:0000313" key="4">
    <source>
        <dbReference type="Proteomes" id="UP000182379"/>
    </source>
</evidence>
<dbReference type="InterPro" id="IPR018711">
    <property type="entry name" value="NAGPA"/>
</dbReference>
<comment type="caution">
    <text evidence="3">The sequence shown here is derived from an EMBL/GenBank/DDBJ whole genome shotgun (WGS) entry which is preliminary data.</text>
</comment>
<dbReference type="RefSeq" id="WP_074706521.1">
    <property type="nucleotide sequence ID" value="NZ_FNOP01000010.1"/>
</dbReference>
<dbReference type="Proteomes" id="UP000182379">
    <property type="component" value="Unassembled WGS sequence"/>
</dbReference>
<proteinExistence type="predicted"/>
<dbReference type="Gene3D" id="2.60.40.3500">
    <property type="match status" value="1"/>
</dbReference>
<dbReference type="AlphaFoldDB" id="A0A1H2Y3F9"/>
<keyword evidence="1" id="KW-0732">Signal</keyword>
<dbReference type="PANTHER" id="PTHR40446">
    <property type="entry name" value="N-ACETYLGLUCOSAMINE-1-PHOSPHODIESTER ALPHA-N-ACETYLGLUCOSAMINIDASE"/>
    <property type="match status" value="1"/>
</dbReference>
<evidence type="ECO:0000313" key="3">
    <source>
        <dbReference type="EMBL" id="SDW99667.1"/>
    </source>
</evidence>
<feature type="signal peptide" evidence="1">
    <location>
        <begin position="1"/>
        <end position="28"/>
    </location>
</feature>
<evidence type="ECO:0000256" key="1">
    <source>
        <dbReference type="SAM" id="SignalP"/>
    </source>
</evidence>
<organism evidence="3 4">
    <name type="scientific">Acidaminococcus fermentans</name>
    <dbReference type="NCBI Taxonomy" id="905"/>
    <lineage>
        <taxon>Bacteria</taxon>
        <taxon>Bacillati</taxon>
        <taxon>Bacillota</taxon>
        <taxon>Negativicutes</taxon>
        <taxon>Acidaminococcales</taxon>
        <taxon>Acidaminococcaceae</taxon>
        <taxon>Acidaminococcus</taxon>
    </lineage>
</organism>
<evidence type="ECO:0000259" key="2">
    <source>
        <dbReference type="Pfam" id="PF09992"/>
    </source>
</evidence>
<gene>
    <name evidence="3" type="ORF">SAMN05216495_11040</name>
</gene>
<protein>
    <recommendedName>
        <fullName evidence="2">Phosphodiester glycosidase domain-containing protein</fullName>
    </recommendedName>
</protein>